<proteinExistence type="predicted"/>
<evidence type="ECO:0000313" key="4">
    <source>
        <dbReference type="Proteomes" id="UP001324270"/>
    </source>
</evidence>
<accession>A0ABU5YC74</accession>
<keyword evidence="1" id="KW-0812">Transmembrane</keyword>
<reference evidence="3 4" key="1">
    <citation type="submission" date="2023-12" db="EMBL/GenBank/DDBJ databases">
        <title>Genomic sequences of Capnocytophaga and Parvimonas strains.</title>
        <authorList>
            <person name="Watt R.M."/>
            <person name="Wang M."/>
            <person name="Yang T."/>
            <person name="Tong W.M."/>
        </authorList>
    </citation>
    <scope>NUCLEOTIDE SEQUENCE [LARGE SCALE GENOMIC DNA]</scope>
    <source>
        <strain evidence="3 4">CCUG 13156</strain>
    </source>
</reference>
<dbReference type="RefSeq" id="WP_276884406.1">
    <property type="nucleotide sequence ID" value="NZ_JAYKBV010000013.1"/>
</dbReference>
<protein>
    <submittedName>
        <fullName evidence="3">Uncharacterized protein</fullName>
    </submittedName>
</protein>
<keyword evidence="1" id="KW-1133">Transmembrane helix</keyword>
<name>A0ABU5YC74_9FLAO</name>
<sequence>MNKLFFLGAFLLLASTQAFAKVGIPIGSREVLEKVHDLPDTDEYKNGSTYVDIGRLHKEFNVAYFLPLWIQEEPKLVLIEANNKDAYYDIKKEDMDAILKENNLDGEKLNKLDFYTRYGGKLVAVAIIGVLVWSGLSRKGKNEDQ</sequence>
<dbReference type="EMBL" id="JAYKBV010000013">
    <property type="protein sequence ID" value="MEB3040959.1"/>
    <property type="molecule type" value="Genomic_DNA"/>
</dbReference>
<feature type="transmembrane region" description="Helical" evidence="1">
    <location>
        <begin position="118"/>
        <end position="136"/>
    </location>
</feature>
<evidence type="ECO:0000256" key="1">
    <source>
        <dbReference type="SAM" id="Phobius"/>
    </source>
</evidence>
<evidence type="ECO:0000313" key="3">
    <source>
        <dbReference type="EMBL" id="MEB3040959.1"/>
    </source>
</evidence>
<evidence type="ECO:0000256" key="2">
    <source>
        <dbReference type="SAM" id="SignalP"/>
    </source>
</evidence>
<feature type="chain" id="PRO_5046944986" evidence="2">
    <location>
        <begin position="21"/>
        <end position="145"/>
    </location>
</feature>
<comment type="caution">
    <text evidence="3">The sequence shown here is derived from an EMBL/GenBank/DDBJ whole genome shotgun (WGS) entry which is preliminary data.</text>
</comment>
<keyword evidence="4" id="KW-1185">Reference proteome</keyword>
<dbReference type="Proteomes" id="UP001324270">
    <property type="component" value="Unassembled WGS sequence"/>
</dbReference>
<organism evidence="3 4">
    <name type="scientific">Capnocytophaga gingivalis</name>
    <dbReference type="NCBI Taxonomy" id="1017"/>
    <lineage>
        <taxon>Bacteria</taxon>
        <taxon>Pseudomonadati</taxon>
        <taxon>Bacteroidota</taxon>
        <taxon>Flavobacteriia</taxon>
        <taxon>Flavobacteriales</taxon>
        <taxon>Flavobacteriaceae</taxon>
        <taxon>Capnocytophaga</taxon>
    </lineage>
</organism>
<keyword evidence="1" id="KW-0472">Membrane</keyword>
<feature type="signal peptide" evidence="2">
    <location>
        <begin position="1"/>
        <end position="20"/>
    </location>
</feature>
<keyword evidence="2" id="KW-0732">Signal</keyword>
<gene>
    <name evidence="3" type="ORF">VJJ49_09710</name>
</gene>